<dbReference type="InterPro" id="IPR013149">
    <property type="entry name" value="ADH-like_C"/>
</dbReference>
<dbReference type="PATRIC" id="fig|1036673.3.peg.6573"/>
<dbReference type="Gene3D" id="3.40.50.720">
    <property type="entry name" value="NAD(P)-binding Rossmann-like Domain"/>
    <property type="match status" value="1"/>
</dbReference>
<dbReference type="InterPro" id="IPR013154">
    <property type="entry name" value="ADH-like_N"/>
</dbReference>
<keyword evidence="6" id="KW-0007">Acetylation</keyword>
<dbReference type="SUPFAM" id="SSF51735">
    <property type="entry name" value="NAD(P)-binding Rossmann-fold domains"/>
    <property type="match status" value="1"/>
</dbReference>
<dbReference type="RefSeq" id="WP_013920699.1">
    <property type="nucleotide sequence ID" value="NC_015690.1"/>
</dbReference>
<dbReference type="GO" id="GO:0008270">
    <property type="term" value="F:zinc ion binding"/>
    <property type="evidence" value="ECO:0007669"/>
    <property type="project" value="InterPro"/>
</dbReference>
<evidence type="ECO:0000313" key="9">
    <source>
        <dbReference type="Proteomes" id="UP000006620"/>
    </source>
</evidence>
<dbReference type="PROSITE" id="PS01162">
    <property type="entry name" value="QOR_ZETA_CRYSTAL"/>
    <property type="match status" value="1"/>
</dbReference>
<dbReference type="InterPro" id="IPR036291">
    <property type="entry name" value="NAD(P)-bd_dom_sf"/>
</dbReference>
<dbReference type="CDD" id="cd08271">
    <property type="entry name" value="MDR5"/>
    <property type="match status" value="1"/>
</dbReference>
<gene>
    <name evidence="8" type="ordered locus">KNP414_07045</name>
</gene>
<comment type="subunit">
    <text evidence="2">Homotetramer.</text>
</comment>
<dbReference type="Gene3D" id="3.90.180.10">
    <property type="entry name" value="Medium-chain alcohol dehydrogenases, catalytic domain"/>
    <property type="match status" value="1"/>
</dbReference>
<evidence type="ECO:0000313" key="8">
    <source>
        <dbReference type="EMBL" id="AEI45557.1"/>
    </source>
</evidence>
<dbReference type="Pfam" id="PF08240">
    <property type="entry name" value="ADH_N"/>
    <property type="match status" value="1"/>
</dbReference>
<dbReference type="InterPro" id="IPR011032">
    <property type="entry name" value="GroES-like_sf"/>
</dbReference>
<dbReference type="InterPro" id="IPR002364">
    <property type="entry name" value="Quin_OxRdtase/zeta-crystal_CS"/>
</dbReference>
<sequence>MMKALVLLGPGKPDTLQIAELPLPEPGPGEIRVRIHAAGLNPVDYKAAANGHPAWIYPFIPGVDGAGIVDAVGDGVTEWKSGDRAAYHGSFTKPGTFAEYAVTTAHTAARIPEELTFEEAAAFPCAGLTAYQALQRKMNLQEGQSVLIHAGAGGVGGYAVQLAKVFGASKILATASPANVDYVRSLGADEVIDYNTEDVHARVMELTDGLGVDLILNSVNRKTAQADLSMLAFGGQLAVIAGAPENVADFQPSTKTFSVHKLMLGGAHGSGNLRAELDLAVMAGEFMELLRTRRIQAMVTETLALEDVPAALTRMSERHVRGKMVVKF</sequence>
<dbReference type="KEGG" id="pms:KNP414_07045"/>
<reference evidence="8 9" key="2">
    <citation type="journal article" date="2013" name="Genome Announc.">
        <title>Genome Sequence of Growth-Improving Paenibacillus mucilaginosus Strain KNP414.</title>
        <authorList>
            <person name="Lu J.J."/>
            <person name="Wang J.F."/>
            <person name="Hu X.F."/>
        </authorList>
    </citation>
    <scope>NUCLEOTIDE SEQUENCE [LARGE SCALE GENOMIC DNA]</scope>
    <source>
        <strain evidence="8 9">KNP414</strain>
    </source>
</reference>
<dbReference type="InterPro" id="IPR020843">
    <property type="entry name" value="ER"/>
</dbReference>
<keyword evidence="4" id="KW-0521">NADP</keyword>
<evidence type="ECO:0000256" key="1">
    <source>
        <dbReference type="ARBA" id="ARBA00004496"/>
    </source>
</evidence>
<dbReference type="Proteomes" id="UP000006620">
    <property type="component" value="Chromosome"/>
</dbReference>
<evidence type="ECO:0000256" key="6">
    <source>
        <dbReference type="ARBA" id="ARBA00022990"/>
    </source>
</evidence>
<evidence type="ECO:0000256" key="4">
    <source>
        <dbReference type="ARBA" id="ARBA00022857"/>
    </source>
</evidence>
<comment type="subcellular location">
    <subcellularLocation>
        <location evidence="1">Cytoplasm</location>
    </subcellularLocation>
</comment>
<keyword evidence="3" id="KW-0963">Cytoplasm</keyword>
<organism evidence="8 9">
    <name type="scientific">Paenibacillus mucilaginosus (strain KNP414)</name>
    <dbReference type="NCBI Taxonomy" id="1036673"/>
    <lineage>
        <taxon>Bacteria</taxon>
        <taxon>Bacillati</taxon>
        <taxon>Bacillota</taxon>
        <taxon>Bacilli</taxon>
        <taxon>Bacillales</taxon>
        <taxon>Paenibacillaceae</taxon>
        <taxon>Paenibacillus</taxon>
    </lineage>
</organism>
<dbReference type="GO" id="GO:0016491">
    <property type="term" value="F:oxidoreductase activity"/>
    <property type="evidence" value="ECO:0007669"/>
    <property type="project" value="InterPro"/>
</dbReference>
<evidence type="ECO:0000256" key="3">
    <source>
        <dbReference type="ARBA" id="ARBA00022490"/>
    </source>
</evidence>
<evidence type="ECO:0000256" key="2">
    <source>
        <dbReference type="ARBA" id="ARBA00011881"/>
    </source>
</evidence>
<dbReference type="EMBL" id="CP002869">
    <property type="protein sequence ID" value="AEI45557.1"/>
    <property type="molecule type" value="Genomic_DNA"/>
</dbReference>
<protein>
    <submittedName>
        <fullName evidence="8">Zinc-binding alcohol dehydrogenase</fullName>
    </submittedName>
</protein>
<name>F8FKG4_PAEMK</name>
<evidence type="ECO:0000256" key="5">
    <source>
        <dbReference type="ARBA" id="ARBA00022884"/>
    </source>
</evidence>
<reference evidence="9" key="1">
    <citation type="submission" date="2011-06" db="EMBL/GenBank/DDBJ databases">
        <title>Complete genome sequence of Paenibacillus mucilaginosus KNP414.</title>
        <authorList>
            <person name="Wang J."/>
            <person name="Hu S."/>
            <person name="Hu X."/>
            <person name="Zhang B."/>
            <person name="Dong D."/>
            <person name="Zhang S."/>
            <person name="Zhao K."/>
            <person name="Wu D."/>
        </authorList>
    </citation>
    <scope>NUCLEOTIDE SEQUENCE [LARGE SCALE GENOMIC DNA]</scope>
    <source>
        <strain evidence="9">KNP414</strain>
    </source>
</reference>
<dbReference type="InterPro" id="IPR051603">
    <property type="entry name" value="Zinc-ADH_QOR/CCCR"/>
</dbReference>
<dbReference type="SMART" id="SM00829">
    <property type="entry name" value="PKS_ER"/>
    <property type="match status" value="1"/>
</dbReference>
<dbReference type="HOGENOM" id="CLU_026673_3_3_9"/>
<dbReference type="GO" id="GO:0005737">
    <property type="term" value="C:cytoplasm"/>
    <property type="evidence" value="ECO:0007669"/>
    <property type="project" value="UniProtKB-SubCell"/>
</dbReference>
<evidence type="ECO:0000259" key="7">
    <source>
        <dbReference type="SMART" id="SM00829"/>
    </source>
</evidence>
<proteinExistence type="predicted"/>
<dbReference type="Pfam" id="PF00107">
    <property type="entry name" value="ADH_zinc_N"/>
    <property type="match status" value="1"/>
</dbReference>
<dbReference type="AlphaFoldDB" id="F8FKG4"/>
<dbReference type="PANTHER" id="PTHR44154:SF1">
    <property type="entry name" value="QUINONE OXIDOREDUCTASE"/>
    <property type="match status" value="1"/>
</dbReference>
<dbReference type="GO" id="GO:0003723">
    <property type="term" value="F:RNA binding"/>
    <property type="evidence" value="ECO:0007669"/>
    <property type="project" value="UniProtKB-KW"/>
</dbReference>
<dbReference type="PANTHER" id="PTHR44154">
    <property type="entry name" value="QUINONE OXIDOREDUCTASE"/>
    <property type="match status" value="1"/>
</dbReference>
<accession>F8FKG4</accession>
<dbReference type="SUPFAM" id="SSF50129">
    <property type="entry name" value="GroES-like"/>
    <property type="match status" value="1"/>
</dbReference>
<feature type="domain" description="Enoyl reductase (ER)" evidence="7">
    <location>
        <begin position="11"/>
        <end position="326"/>
    </location>
</feature>
<keyword evidence="5" id="KW-0694">RNA-binding</keyword>